<dbReference type="STRING" id="536227.Ccar_07985"/>
<gene>
    <name evidence="2" type="ORF">CcarbDRAFT_4324</name>
</gene>
<dbReference type="PATRIC" id="fig|536227.13.peg.1679"/>
<evidence type="ECO:0000313" key="2">
    <source>
        <dbReference type="EMBL" id="EET85231.1"/>
    </source>
</evidence>
<dbReference type="AlphaFoldDB" id="C6PZV7"/>
<protein>
    <recommendedName>
        <fullName evidence="1">Prenylated flavin chaperone LpdD-like domain-containing protein</fullName>
    </recommendedName>
</protein>
<accession>C6PZV7</accession>
<reference evidence="2 3" key="1">
    <citation type="submission" date="2009-06" db="EMBL/GenBank/DDBJ databases">
        <title>The draft genome of Clostridium carboxidivorans P7.</title>
        <authorList>
            <consortium name="US DOE Joint Genome Institute (JGI-PGF)"/>
            <person name="Lucas S."/>
            <person name="Copeland A."/>
            <person name="Lapidus A."/>
            <person name="Glavina del Rio T."/>
            <person name="Tice H."/>
            <person name="Bruce D."/>
            <person name="Goodwin L."/>
            <person name="Pitluck S."/>
            <person name="Larimer F."/>
            <person name="Land M.L."/>
            <person name="Hauser L."/>
            <person name="Hemme C.L."/>
        </authorList>
    </citation>
    <scope>NUCLEOTIDE SEQUENCE [LARGE SCALE GENOMIC DNA]</scope>
    <source>
        <strain evidence="2 3">P7</strain>
    </source>
</reference>
<dbReference type="EMBL" id="ACVI01000101">
    <property type="protein sequence ID" value="EET85231.1"/>
    <property type="molecule type" value="Genomic_DNA"/>
</dbReference>
<dbReference type="RefSeq" id="WP_007063209.1">
    <property type="nucleotide sequence ID" value="NZ_ACVI01000101.1"/>
</dbReference>
<sequence length="127" mass="14035">MYDLTIEKGRIKINLKAILIGKDLCIIISGGDSPHIGSVTLSIPRPSLSDFNKNSATTSILNLLGHKDDEAARYVSHTISSKLNKNVVVTCGIHVDNITVEEINMVMDILKELTNMLLSKLPHKYHQ</sequence>
<proteinExistence type="predicted"/>
<dbReference type="eggNOG" id="COG1443">
    <property type="taxonomic scope" value="Bacteria"/>
</dbReference>
<evidence type="ECO:0000313" key="3">
    <source>
        <dbReference type="Proteomes" id="UP000004198"/>
    </source>
</evidence>
<name>C6PZV7_9CLOT</name>
<dbReference type="KEGG" id="cck:Ccar_07985"/>
<dbReference type="InterPro" id="IPR048844">
    <property type="entry name" value="LpdD_chaperone-like"/>
</dbReference>
<comment type="caution">
    <text evidence="2">The sequence shown here is derived from an EMBL/GenBank/DDBJ whole genome shotgun (WGS) entry which is preliminary data.</text>
</comment>
<organism evidence="2 3">
    <name type="scientific">Clostridium carboxidivorans P7</name>
    <dbReference type="NCBI Taxonomy" id="536227"/>
    <lineage>
        <taxon>Bacteria</taxon>
        <taxon>Bacillati</taxon>
        <taxon>Bacillota</taxon>
        <taxon>Clostridia</taxon>
        <taxon>Eubacteriales</taxon>
        <taxon>Clostridiaceae</taxon>
        <taxon>Clostridium</taxon>
    </lineage>
</organism>
<dbReference type="OrthoDB" id="5878625at2"/>
<evidence type="ECO:0000259" key="1">
    <source>
        <dbReference type="Pfam" id="PF21758"/>
    </source>
</evidence>
<feature type="domain" description="Prenylated flavin chaperone LpdD-like" evidence="1">
    <location>
        <begin position="8"/>
        <end position="121"/>
    </location>
</feature>
<dbReference type="Proteomes" id="UP000004198">
    <property type="component" value="Unassembled WGS sequence"/>
</dbReference>
<keyword evidence="3" id="KW-1185">Reference proteome</keyword>
<dbReference type="Pfam" id="PF21758">
    <property type="entry name" value="PAC_bac"/>
    <property type="match status" value="1"/>
</dbReference>